<feature type="compositionally biased region" description="Polar residues" evidence="1">
    <location>
        <begin position="620"/>
        <end position="629"/>
    </location>
</feature>
<organism evidence="2 3">
    <name type="scientific">Symbiodinium microadriaticum</name>
    <name type="common">Dinoflagellate</name>
    <name type="synonym">Zooxanthella microadriatica</name>
    <dbReference type="NCBI Taxonomy" id="2951"/>
    <lineage>
        <taxon>Eukaryota</taxon>
        <taxon>Sar</taxon>
        <taxon>Alveolata</taxon>
        <taxon>Dinophyceae</taxon>
        <taxon>Suessiales</taxon>
        <taxon>Symbiodiniaceae</taxon>
        <taxon>Symbiodinium</taxon>
    </lineage>
</organism>
<dbReference type="OrthoDB" id="10276315at2759"/>
<name>A0A1Q9DGS7_SYMMI</name>
<dbReference type="Proteomes" id="UP000186817">
    <property type="component" value="Unassembled WGS sequence"/>
</dbReference>
<evidence type="ECO:0000313" key="3">
    <source>
        <dbReference type="Proteomes" id="UP000186817"/>
    </source>
</evidence>
<dbReference type="EMBL" id="LSRX01000544">
    <property type="protein sequence ID" value="OLP94386.1"/>
    <property type="molecule type" value="Genomic_DNA"/>
</dbReference>
<feature type="region of interest" description="Disordered" evidence="1">
    <location>
        <begin position="600"/>
        <end position="629"/>
    </location>
</feature>
<evidence type="ECO:0000256" key="1">
    <source>
        <dbReference type="SAM" id="MobiDB-lite"/>
    </source>
</evidence>
<comment type="caution">
    <text evidence="2">The sequence shown here is derived from an EMBL/GenBank/DDBJ whole genome shotgun (WGS) entry which is preliminary data.</text>
</comment>
<sequence>MHGPIHEVPFGHSVTREADYVVPFFAAFMGVSLSFEVAVDELGLELVHTFVQDPRAGDSPDVEARWAHWAPPEVEEDQGCFYYEALAGRQPIEQKRRALSGIECSPLPFHFPSQRMCLLGVERDAGLLMAGGSSFLEVPPLHFLAGRLPSLRRLGRFPVCGRPVSLVSDLQAMIASHVPMLPEWIRGPLLHMSPFDARLLSGFFPDPTDRARFTVCECRLDHLVQGARPEWSLLDFVAAALRAVTYRVRLVWYVVHPLEGLPVPQLVLTAAQAPAGGRAVPVDLRPLDGLLHTVDLVFPGSAADIWPLLHEKGVDPGGRLEQAWRTGLCRFEDEQGRAIDHFRVDCAAEWLALRPVDPENPIGIVVDYVGGPGAILRAPRPVERPGITSPTTRTTTAVQPVAFHGQSLAVAEVAVLPEELISHADRATSLNSAQGLRVLFQNAAAPQRRYVLFERVGHMHMRRLGVTWTLDDVVRDVMSVVPMLRCIQILHTPMPGLPILQIAATELGWPMSSLAVPFDLRGTGLSVCTLVLGAGLSQRNLHDAVWTECAAGRNGVPDTVPFVDVLGHGGDTRHPISEAQFYTPAFPAVWTSDPAVTQDVYDDTGSPFSQPSPDSPTPGHDSTTTSTGAMQWAGLRVTRQGVDRTEEHRLAAHVQLVVFTAHSVEYGPHCPSGTHLAEALAPLLAQVLERGHGPRMGYLQATRVLPMLEGGAWMVPVIWAE</sequence>
<evidence type="ECO:0000313" key="2">
    <source>
        <dbReference type="EMBL" id="OLP94386.1"/>
    </source>
</evidence>
<proteinExistence type="predicted"/>
<reference evidence="2 3" key="1">
    <citation type="submission" date="2016-02" db="EMBL/GenBank/DDBJ databases">
        <title>Genome analysis of coral dinoflagellate symbionts highlights evolutionary adaptations to a symbiotic lifestyle.</title>
        <authorList>
            <person name="Aranda M."/>
            <person name="Li Y."/>
            <person name="Liew Y.J."/>
            <person name="Baumgarten S."/>
            <person name="Simakov O."/>
            <person name="Wilson M."/>
            <person name="Piel J."/>
            <person name="Ashoor H."/>
            <person name="Bougouffa S."/>
            <person name="Bajic V.B."/>
            <person name="Ryu T."/>
            <person name="Ravasi T."/>
            <person name="Bayer T."/>
            <person name="Micklem G."/>
            <person name="Kim H."/>
            <person name="Bhak J."/>
            <person name="Lajeunesse T.C."/>
            <person name="Voolstra C.R."/>
        </authorList>
    </citation>
    <scope>NUCLEOTIDE SEQUENCE [LARGE SCALE GENOMIC DNA]</scope>
    <source>
        <strain evidence="2 3">CCMP2467</strain>
    </source>
</reference>
<protein>
    <submittedName>
        <fullName evidence="2">Uncharacterized protein</fullName>
    </submittedName>
</protein>
<dbReference type="AlphaFoldDB" id="A0A1Q9DGS7"/>
<accession>A0A1Q9DGS7</accession>
<keyword evidence="3" id="KW-1185">Reference proteome</keyword>
<gene>
    <name evidence="2" type="ORF">AK812_SmicGene23587</name>
</gene>